<evidence type="ECO:0000313" key="1">
    <source>
        <dbReference type="EMBL" id="MBX06645.1"/>
    </source>
</evidence>
<accession>A0A2P2KLR7</accession>
<sequence length="49" mass="6126">MWRQQLHMHALQPQMQQMLPFERLSQHRILLLMQREKKVRNLAGFDLIW</sequence>
<organism evidence="1">
    <name type="scientific">Rhizophora mucronata</name>
    <name type="common">Asiatic mangrove</name>
    <dbReference type="NCBI Taxonomy" id="61149"/>
    <lineage>
        <taxon>Eukaryota</taxon>
        <taxon>Viridiplantae</taxon>
        <taxon>Streptophyta</taxon>
        <taxon>Embryophyta</taxon>
        <taxon>Tracheophyta</taxon>
        <taxon>Spermatophyta</taxon>
        <taxon>Magnoliopsida</taxon>
        <taxon>eudicotyledons</taxon>
        <taxon>Gunneridae</taxon>
        <taxon>Pentapetalae</taxon>
        <taxon>rosids</taxon>
        <taxon>fabids</taxon>
        <taxon>Malpighiales</taxon>
        <taxon>Rhizophoraceae</taxon>
        <taxon>Rhizophora</taxon>
    </lineage>
</organism>
<reference evidence="1" key="1">
    <citation type="submission" date="2018-02" db="EMBL/GenBank/DDBJ databases">
        <title>Rhizophora mucronata_Transcriptome.</title>
        <authorList>
            <person name="Meera S.P."/>
            <person name="Sreeshan A."/>
            <person name="Augustine A."/>
        </authorList>
    </citation>
    <scope>NUCLEOTIDE SEQUENCE</scope>
    <source>
        <tissue evidence="1">Leaf</tissue>
    </source>
</reference>
<dbReference type="AlphaFoldDB" id="A0A2P2KLR7"/>
<protein>
    <submittedName>
        <fullName evidence="1">Uncharacterized protein MANES_18G049000</fullName>
    </submittedName>
</protein>
<name>A0A2P2KLR7_RHIMU</name>
<proteinExistence type="predicted"/>
<dbReference type="EMBL" id="GGEC01026161">
    <property type="protein sequence ID" value="MBX06645.1"/>
    <property type="molecule type" value="Transcribed_RNA"/>
</dbReference>